<dbReference type="InterPro" id="IPR000297">
    <property type="entry name" value="PPIase_PpiC"/>
</dbReference>
<dbReference type="InterPro" id="IPR046357">
    <property type="entry name" value="PPIase_dom_sf"/>
</dbReference>
<keyword evidence="1" id="KW-0697">Rotamase</keyword>
<accession>A0A0P7XER5</accession>
<dbReference type="PATRIC" id="fig|1305737.6.peg.2919"/>
<dbReference type="EMBL" id="LJXT01000074">
    <property type="protein sequence ID" value="KPQ14000.1"/>
    <property type="molecule type" value="Genomic_DNA"/>
</dbReference>
<dbReference type="OrthoDB" id="14196at2"/>
<dbReference type="Pfam" id="PF13616">
    <property type="entry name" value="Rotamase_3"/>
    <property type="match status" value="1"/>
</dbReference>
<feature type="chain" id="PRO_5006145282" evidence="2">
    <location>
        <begin position="24"/>
        <end position="664"/>
    </location>
</feature>
<feature type="signal peptide" evidence="2">
    <location>
        <begin position="1"/>
        <end position="23"/>
    </location>
</feature>
<dbReference type="PANTHER" id="PTHR47245">
    <property type="entry name" value="PEPTIDYLPROLYL ISOMERASE"/>
    <property type="match status" value="1"/>
</dbReference>
<feature type="domain" description="PpiC" evidence="3">
    <location>
        <begin position="131"/>
        <end position="233"/>
    </location>
</feature>
<sequence>MTNRSLSESIFIFLAFCTLSLTATHPVAGQDATLLKVGDQEVPLNEFIYLVGKGATSEGYSMGLTREEFEENLALFINYKLKVVEAEAQGLDQTEEFEREFESFKENLKAPFLIKNSLEEGELRKAYSRMQEVIRASHILLRFPPNANTDDSIAVLKMALKLKEEIEQGVSINELAKEYSEDPSAQSNEGDLGYFSSLQMVQPFEDAAFMLQPGEVSDPVLTNFGYHIIQVTDRRPNPGQVKVSHILVRVDEEDPTSEDRARRKISDVYAEIQKPSTLWSDIVKNYSEDPATSQKGGELPWFSVGNMIPEFELAAFSLSEIGEVSPPIKTRYGYHILRLEDRKNLDSFEQLEPMIRSRILRDSRSSMIHTQELAIQKARYGFQENEPLVSLLESNLNSVSSSEFQSKIDELGEQSSVLFTAGGQEFMINDFLAFIAAEERRLPPNAQAFDVWFDRYSSKVLSQLEEKDLAENNTEYQMLYKEYRDGILLFSLMNEEVWQKGIQDSIGQRQYFKENRENYQWKERAEALIVKILDVNRVNEARTFLNGKSYSEDLVAEFRSKLADQYPLAYQIEAGLMEIPSQPILSRINKEVSYQEIEIDGHLHLVLTGEIIPAGSKEFEETRGIVIRDYQEYLDEQLIKKLRAKYPVEINETIKEEAFVALNQ</sequence>
<dbReference type="EC" id="5.2.1.8" evidence="4"/>
<organism evidence="4 5">
    <name type="scientific">Algoriphagus marincola HL-49</name>
    <dbReference type="NCBI Taxonomy" id="1305737"/>
    <lineage>
        <taxon>Bacteria</taxon>
        <taxon>Pseudomonadati</taxon>
        <taxon>Bacteroidota</taxon>
        <taxon>Cytophagia</taxon>
        <taxon>Cytophagales</taxon>
        <taxon>Cyclobacteriaceae</taxon>
        <taxon>Algoriphagus</taxon>
    </lineage>
</organism>
<dbReference type="eggNOG" id="COG0760">
    <property type="taxonomic scope" value="Bacteria"/>
</dbReference>
<evidence type="ECO:0000256" key="1">
    <source>
        <dbReference type="PROSITE-ProRule" id="PRU00278"/>
    </source>
</evidence>
<evidence type="ECO:0000313" key="4">
    <source>
        <dbReference type="EMBL" id="KPQ14000.1"/>
    </source>
</evidence>
<reference evidence="4 5" key="1">
    <citation type="submission" date="2015-09" db="EMBL/GenBank/DDBJ databases">
        <title>Identification and resolution of microdiversity through metagenomic sequencing of parallel consortia.</title>
        <authorList>
            <person name="Nelson W.C."/>
            <person name="Romine M.F."/>
            <person name="Lindemann S.R."/>
        </authorList>
    </citation>
    <scope>NUCLEOTIDE SEQUENCE [LARGE SCALE GENOMIC DNA]</scope>
    <source>
        <strain evidence="4">HL-49</strain>
    </source>
</reference>
<dbReference type="Pfam" id="PF00639">
    <property type="entry name" value="Rotamase"/>
    <property type="match status" value="1"/>
</dbReference>
<evidence type="ECO:0000313" key="5">
    <source>
        <dbReference type="Proteomes" id="UP000050421"/>
    </source>
</evidence>
<dbReference type="SUPFAM" id="SSF54534">
    <property type="entry name" value="FKBP-like"/>
    <property type="match status" value="2"/>
</dbReference>
<keyword evidence="1 4" id="KW-0413">Isomerase</keyword>
<keyword evidence="2" id="KW-0732">Signal</keyword>
<evidence type="ECO:0000256" key="2">
    <source>
        <dbReference type="SAM" id="SignalP"/>
    </source>
</evidence>
<dbReference type="PANTHER" id="PTHR47245:SF2">
    <property type="entry name" value="PEPTIDYL-PROLYL CIS-TRANS ISOMERASE HP_0175-RELATED"/>
    <property type="match status" value="1"/>
</dbReference>
<gene>
    <name evidence="4" type="primary">surA</name>
    <name evidence="4" type="ORF">HLUCCX10_11525</name>
</gene>
<dbReference type="STRING" id="1305737.GCA_000526355_02416"/>
<protein>
    <submittedName>
        <fullName evidence="4">Peptidyl-prolyl cis-trans isomerase SurA</fullName>
        <ecNumber evidence="4">5.2.1.8</ecNumber>
    </submittedName>
</protein>
<dbReference type="GO" id="GO:0003755">
    <property type="term" value="F:peptidyl-prolyl cis-trans isomerase activity"/>
    <property type="evidence" value="ECO:0007669"/>
    <property type="project" value="UniProtKB-KW"/>
</dbReference>
<evidence type="ECO:0000259" key="3">
    <source>
        <dbReference type="PROSITE" id="PS50198"/>
    </source>
</evidence>
<feature type="domain" description="PpiC" evidence="3">
    <location>
        <begin position="238"/>
        <end position="341"/>
    </location>
</feature>
<dbReference type="Gene3D" id="3.10.50.40">
    <property type="match status" value="2"/>
</dbReference>
<dbReference type="InterPro" id="IPR050245">
    <property type="entry name" value="PrsA_foldase"/>
</dbReference>
<dbReference type="AlphaFoldDB" id="A0A0P7XER5"/>
<dbReference type="PROSITE" id="PS50198">
    <property type="entry name" value="PPIC_PPIASE_2"/>
    <property type="match status" value="2"/>
</dbReference>
<proteinExistence type="predicted"/>
<name>A0A0P7XER5_9BACT</name>
<dbReference type="Proteomes" id="UP000050421">
    <property type="component" value="Unassembled WGS sequence"/>
</dbReference>
<comment type="caution">
    <text evidence="4">The sequence shown here is derived from an EMBL/GenBank/DDBJ whole genome shotgun (WGS) entry which is preliminary data.</text>
</comment>